<comment type="caution">
    <text evidence="2">The sequence shown here is derived from an EMBL/GenBank/DDBJ whole genome shotgun (WGS) entry which is preliminary data.</text>
</comment>
<reference evidence="2" key="2">
    <citation type="submission" date="2021-04" db="EMBL/GenBank/DDBJ databases">
        <authorList>
            <person name="Gilroy R."/>
        </authorList>
    </citation>
    <scope>NUCLEOTIDE SEQUENCE</scope>
    <source>
        <strain evidence="2">ChiSxjej1B13-11774</strain>
    </source>
</reference>
<dbReference type="Proteomes" id="UP000824048">
    <property type="component" value="Unassembled WGS sequence"/>
</dbReference>
<evidence type="ECO:0000313" key="2">
    <source>
        <dbReference type="EMBL" id="HIZ41185.1"/>
    </source>
</evidence>
<evidence type="ECO:0000256" key="1">
    <source>
        <dbReference type="SAM" id="Phobius"/>
    </source>
</evidence>
<feature type="transmembrane region" description="Helical" evidence="1">
    <location>
        <begin position="108"/>
        <end position="127"/>
    </location>
</feature>
<protein>
    <submittedName>
        <fullName evidence="2">DUF3592 domain-containing protein</fullName>
    </submittedName>
</protein>
<sequence>MPIQLMIFYRVLGVLLLVLAGAALWEKYRTVRGASLLPGRILECRKAARTNPRAGAGGYRYLVEIYANGQRLELETNDSFWFDHDTQKGKTVLVWYNPERPVLERKSLGTELLAVAMAAVGVALLLIH</sequence>
<reference evidence="2" key="1">
    <citation type="journal article" date="2021" name="PeerJ">
        <title>Extensive microbial diversity within the chicken gut microbiome revealed by metagenomics and culture.</title>
        <authorList>
            <person name="Gilroy R."/>
            <person name="Ravi A."/>
            <person name="Getino M."/>
            <person name="Pursley I."/>
            <person name="Horton D.L."/>
            <person name="Alikhan N.F."/>
            <person name="Baker D."/>
            <person name="Gharbi K."/>
            <person name="Hall N."/>
            <person name="Watson M."/>
            <person name="Adriaenssens E.M."/>
            <person name="Foster-Nyarko E."/>
            <person name="Jarju S."/>
            <person name="Secka A."/>
            <person name="Antonio M."/>
            <person name="Oren A."/>
            <person name="Chaudhuri R.R."/>
            <person name="La Ragione R."/>
            <person name="Hildebrand F."/>
            <person name="Pallen M.J."/>
        </authorList>
    </citation>
    <scope>NUCLEOTIDE SEQUENCE</scope>
    <source>
        <strain evidence="2">ChiSxjej1B13-11774</strain>
    </source>
</reference>
<accession>A0A9D2EPM0</accession>
<evidence type="ECO:0000313" key="3">
    <source>
        <dbReference type="Proteomes" id="UP000824048"/>
    </source>
</evidence>
<proteinExistence type="predicted"/>
<dbReference type="EMBL" id="DXBP01000006">
    <property type="protein sequence ID" value="HIZ41185.1"/>
    <property type="molecule type" value="Genomic_DNA"/>
</dbReference>
<keyword evidence="1" id="KW-1133">Transmembrane helix</keyword>
<dbReference type="AlphaFoldDB" id="A0A9D2EPM0"/>
<gene>
    <name evidence="2" type="ORF">H9811_01345</name>
</gene>
<feature type="transmembrane region" description="Helical" evidence="1">
    <location>
        <begin position="6"/>
        <end position="25"/>
    </location>
</feature>
<organism evidence="2 3">
    <name type="scientific">Candidatus Gemmiger excrementigallinarum</name>
    <dbReference type="NCBI Taxonomy" id="2838609"/>
    <lineage>
        <taxon>Bacteria</taxon>
        <taxon>Bacillati</taxon>
        <taxon>Bacillota</taxon>
        <taxon>Clostridia</taxon>
        <taxon>Eubacteriales</taxon>
        <taxon>Gemmiger</taxon>
    </lineage>
</organism>
<name>A0A9D2EPM0_9FIRM</name>
<keyword evidence="1" id="KW-0472">Membrane</keyword>
<keyword evidence="1" id="KW-0812">Transmembrane</keyword>